<reference evidence="13 14" key="1">
    <citation type="journal article" date="2019" name="PLoS Biol.">
        <title>Sex chromosomes control vertical transmission of feminizing Wolbachia symbionts in an isopod.</title>
        <authorList>
            <person name="Becking T."/>
            <person name="Chebbi M.A."/>
            <person name="Giraud I."/>
            <person name="Moumen B."/>
            <person name="Laverre T."/>
            <person name="Caubet Y."/>
            <person name="Peccoud J."/>
            <person name="Gilbert C."/>
            <person name="Cordaux R."/>
        </authorList>
    </citation>
    <scope>NUCLEOTIDE SEQUENCE [LARGE SCALE GENOMIC DNA]</scope>
    <source>
        <strain evidence="13">ANa2</strain>
        <tissue evidence="13">Whole body excluding digestive tract and cuticle</tissue>
    </source>
</reference>
<dbReference type="InterPro" id="IPR030374">
    <property type="entry name" value="PABS"/>
</dbReference>
<dbReference type="OrthoDB" id="38125at2759"/>
<dbReference type="InterPro" id="IPR030373">
    <property type="entry name" value="PABS_CS"/>
</dbReference>
<protein>
    <recommendedName>
        <fullName evidence="8">Spermidine synthase</fullName>
        <ecNumber evidence="4">2.5.1.16</ecNumber>
    </recommendedName>
    <alternativeName>
        <fullName evidence="9">Putrescine aminopropyltransferase</fullName>
    </alternativeName>
</protein>
<dbReference type="Proteomes" id="UP000326759">
    <property type="component" value="Unassembled WGS sequence"/>
</dbReference>
<comment type="subunit">
    <text evidence="3">Homodimer or homotetramer.</text>
</comment>
<keyword evidence="5 10" id="KW-0808">Transferase</keyword>
<name>A0A5N5SLF4_9CRUS</name>
<dbReference type="HAMAP" id="MF_00198">
    <property type="entry name" value="Spermidine_synth"/>
    <property type="match status" value="1"/>
</dbReference>
<dbReference type="CDD" id="cd02440">
    <property type="entry name" value="AdoMet_MTases"/>
    <property type="match status" value="1"/>
</dbReference>
<keyword evidence="14" id="KW-1185">Reference proteome</keyword>
<evidence type="ECO:0000256" key="8">
    <source>
        <dbReference type="ARBA" id="ARBA00072554"/>
    </source>
</evidence>
<evidence type="ECO:0000256" key="9">
    <source>
        <dbReference type="ARBA" id="ARBA00082964"/>
    </source>
</evidence>
<dbReference type="GO" id="GO:0008295">
    <property type="term" value="P:spermidine biosynthetic process"/>
    <property type="evidence" value="ECO:0007669"/>
    <property type="project" value="TreeGrafter"/>
</dbReference>
<dbReference type="NCBIfam" id="TIGR00417">
    <property type="entry name" value="speE"/>
    <property type="match status" value="1"/>
</dbReference>
<dbReference type="InterPro" id="IPR037163">
    <property type="entry name" value="Spermidine_synt_N_sf"/>
</dbReference>
<sequence length="258" mass="29173">MDRNLNGWFTEMSPMWPGQATSLKVKEILLHKKSKFQDIKIFESTDYGRVLLLDGIIQATERDEAAYQEMITFLPLNSHPNPEKVLVVGGGDGGVLREMAKHPKVKEIYHCEIDEEVIAACKEFIPSMACGFDNPNIKSFTGDGAAFLENTEEKFDIIITDASDPVSGRRRCRNRTPANTLFNDEYYGKMKAKLRPGGILCCQGENMWLHSELISHLMETCRKEYPVVDYAYTCVPTYPGGQIGFILCSLNKELNNIY</sequence>
<dbReference type="InterPro" id="IPR001045">
    <property type="entry name" value="Spermi_synthase"/>
</dbReference>
<evidence type="ECO:0000256" key="6">
    <source>
        <dbReference type="ARBA" id="ARBA00049307"/>
    </source>
</evidence>
<dbReference type="Pfam" id="PF01564">
    <property type="entry name" value="Spermine_synth"/>
    <property type="match status" value="1"/>
</dbReference>
<dbReference type="FunFam" id="3.40.50.150:FF:000013">
    <property type="entry name" value="Spermidine synthase"/>
    <property type="match status" value="1"/>
</dbReference>
<evidence type="ECO:0000256" key="7">
    <source>
        <dbReference type="ARBA" id="ARBA00053963"/>
    </source>
</evidence>
<comment type="caution">
    <text evidence="13">The sequence shown here is derived from an EMBL/GenBank/DDBJ whole genome shotgun (WGS) entry which is preliminary data.</text>
</comment>
<evidence type="ECO:0000256" key="1">
    <source>
        <dbReference type="ARBA" id="ARBA00005123"/>
    </source>
</evidence>
<dbReference type="GO" id="GO:0004766">
    <property type="term" value="F:spermidine synthase activity"/>
    <property type="evidence" value="ECO:0007669"/>
    <property type="project" value="UniProtKB-EC"/>
</dbReference>
<dbReference type="FunFam" id="2.30.140.10:FF:000001">
    <property type="entry name" value="SPE3p Spermidine synthase"/>
    <property type="match status" value="1"/>
</dbReference>
<evidence type="ECO:0000256" key="2">
    <source>
        <dbReference type="ARBA" id="ARBA00007867"/>
    </source>
</evidence>
<gene>
    <name evidence="13" type="primary">Srm</name>
    <name evidence="13" type="ORF">Anas_08680</name>
</gene>
<evidence type="ECO:0000256" key="3">
    <source>
        <dbReference type="ARBA" id="ARBA00011774"/>
    </source>
</evidence>
<dbReference type="Gene3D" id="2.30.140.10">
    <property type="entry name" value="Spermidine synthase, tetramerisation domain"/>
    <property type="match status" value="1"/>
</dbReference>
<evidence type="ECO:0000313" key="14">
    <source>
        <dbReference type="Proteomes" id="UP000326759"/>
    </source>
</evidence>
<evidence type="ECO:0000256" key="10">
    <source>
        <dbReference type="PROSITE-ProRule" id="PRU00354"/>
    </source>
</evidence>
<comment type="catalytic activity">
    <reaction evidence="6">
        <text>S-adenosyl 3-(methylsulfanyl)propylamine + putrescine = S-methyl-5'-thioadenosine + spermidine + H(+)</text>
        <dbReference type="Rhea" id="RHEA:12721"/>
        <dbReference type="ChEBI" id="CHEBI:15378"/>
        <dbReference type="ChEBI" id="CHEBI:17509"/>
        <dbReference type="ChEBI" id="CHEBI:57443"/>
        <dbReference type="ChEBI" id="CHEBI:57834"/>
        <dbReference type="ChEBI" id="CHEBI:326268"/>
        <dbReference type="EC" id="2.5.1.16"/>
    </reaction>
</comment>
<dbReference type="PROSITE" id="PS51006">
    <property type="entry name" value="PABS_2"/>
    <property type="match status" value="1"/>
</dbReference>
<dbReference type="Pfam" id="PF17284">
    <property type="entry name" value="Spermine_synt_N"/>
    <property type="match status" value="1"/>
</dbReference>
<comment type="pathway">
    <text evidence="1">Amine and polyamine biosynthesis; spermidine biosynthesis; spermidine from putrescine: step 1/1.</text>
</comment>
<evidence type="ECO:0000256" key="4">
    <source>
        <dbReference type="ARBA" id="ARBA00012455"/>
    </source>
</evidence>
<organism evidence="13 14">
    <name type="scientific">Armadillidium nasatum</name>
    <dbReference type="NCBI Taxonomy" id="96803"/>
    <lineage>
        <taxon>Eukaryota</taxon>
        <taxon>Metazoa</taxon>
        <taxon>Ecdysozoa</taxon>
        <taxon>Arthropoda</taxon>
        <taxon>Crustacea</taxon>
        <taxon>Multicrustacea</taxon>
        <taxon>Malacostraca</taxon>
        <taxon>Eumalacostraca</taxon>
        <taxon>Peracarida</taxon>
        <taxon>Isopoda</taxon>
        <taxon>Oniscidea</taxon>
        <taxon>Crinocheta</taxon>
        <taxon>Armadillidiidae</taxon>
        <taxon>Armadillidium</taxon>
    </lineage>
</organism>
<evidence type="ECO:0000313" key="13">
    <source>
        <dbReference type="EMBL" id="KAB7494925.1"/>
    </source>
</evidence>
<dbReference type="PANTHER" id="PTHR11558">
    <property type="entry name" value="SPERMIDINE/SPERMINE SYNTHASE"/>
    <property type="match status" value="1"/>
</dbReference>
<feature type="active site" description="Proton acceptor" evidence="10">
    <location>
        <position position="161"/>
    </location>
</feature>
<dbReference type="EC" id="2.5.1.16" evidence="4"/>
<dbReference type="InterPro" id="IPR035246">
    <property type="entry name" value="Spermidine_synt_N"/>
</dbReference>
<evidence type="ECO:0000259" key="12">
    <source>
        <dbReference type="PROSITE" id="PS51006"/>
    </source>
</evidence>
<dbReference type="PROSITE" id="PS01330">
    <property type="entry name" value="PABS_1"/>
    <property type="match status" value="1"/>
</dbReference>
<keyword evidence="10" id="KW-0620">Polyamine biosynthesis</keyword>
<dbReference type="EMBL" id="SEYY01023339">
    <property type="protein sequence ID" value="KAB7494925.1"/>
    <property type="molecule type" value="Genomic_DNA"/>
</dbReference>
<accession>A0A5N5SLF4</accession>
<comment type="function">
    <text evidence="7">Catalyzes the production of spermidine from putrescine and decarboxylated S-adenosylmethionine (dcSAM). Has a strong preference for putrescine as substrate, and has very low activity towards 1,3-diaminopropane. Has extremely low activity towards spermidine.</text>
</comment>
<feature type="domain" description="PABS" evidence="12">
    <location>
        <begin position="6"/>
        <end position="250"/>
    </location>
</feature>
<dbReference type="AlphaFoldDB" id="A0A5N5SLF4"/>
<dbReference type="Gene3D" id="3.40.50.150">
    <property type="entry name" value="Vaccinia Virus protein VP39"/>
    <property type="match status" value="1"/>
</dbReference>
<dbReference type="InterPro" id="IPR029063">
    <property type="entry name" value="SAM-dependent_MTases_sf"/>
</dbReference>
<dbReference type="GO" id="GO:0005829">
    <property type="term" value="C:cytosol"/>
    <property type="evidence" value="ECO:0007669"/>
    <property type="project" value="TreeGrafter"/>
</dbReference>
<evidence type="ECO:0000256" key="5">
    <source>
        <dbReference type="ARBA" id="ARBA00022679"/>
    </source>
</evidence>
<dbReference type="SUPFAM" id="SSF53335">
    <property type="entry name" value="S-adenosyl-L-methionine-dependent methyltransferases"/>
    <property type="match status" value="1"/>
</dbReference>
<proteinExistence type="inferred from homology"/>
<evidence type="ECO:0000256" key="11">
    <source>
        <dbReference type="RuleBase" id="RU003836"/>
    </source>
</evidence>
<dbReference type="PANTHER" id="PTHR11558:SF11">
    <property type="entry name" value="SPERMIDINE SYNTHASE"/>
    <property type="match status" value="1"/>
</dbReference>
<comment type="similarity">
    <text evidence="2 11">Belongs to the spermidine/spermine synthase family.</text>
</comment>